<protein>
    <submittedName>
        <fullName evidence="1">Uncharacterized protein</fullName>
    </submittedName>
</protein>
<dbReference type="Gramene" id="mRNA:HanXRQr2_Chr05g0204181">
    <property type="protein sequence ID" value="CDS:HanXRQr2_Chr05g0204181.1"/>
    <property type="gene ID" value="HanXRQr2_Chr05g0204181"/>
</dbReference>
<dbReference type="EMBL" id="MNCJ02000320">
    <property type="protein sequence ID" value="KAF5805032.1"/>
    <property type="molecule type" value="Genomic_DNA"/>
</dbReference>
<reference evidence="1" key="2">
    <citation type="submission" date="2020-06" db="EMBL/GenBank/DDBJ databases">
        <title>Helianthus annuus Genome sequencing and assembly Release 2.</title>
        <authorList>
            <person name="Gouzy J."/>
            <person name="Langlade N."/>
            <person name="Munos S."/>
        </authorList>
    </citation>
    <scope>NUCLEOTIDE SEQUENCE</scope>
    <source>
        <tissue evidence="1">Leaves</tissue>
    </source>
</reference>
<proteinExistence type="predicted"/>
<sequence length="64" mass="7325">MIFDFPPIFNTHMYCLCLQSTTLPYIFDPVISVLVCCLFQLSFPPNTMKHIGILLVLFLVEAKS</sequence>
<accession>A0A9K3IYC0</accession>
<evidence type="ECO:0000313" key="1">
    <source>
        <dbReference type="EMBL" id="KAF5805032.1"/>
    </source>
</evidence>
<name>A0A9K3IYC0_HELAN</name>
<reference evidence="1" key="1">
    <citation type="journal article" date="2017" name="Nature">
        <title>The sunflower genome provides insights into oil metabolism, flowering and Asterid evolution.</title>
        <authorList>
            <person name="Badouin H."/>
            <person name="Gouzy J."/>
            <person name="Grassa C.J."/>
            <person name="Murat F."/>
            <person name="Staton S.E."/>
            <person name="Cottret L."/>
            <person name="Lelandais-Briere C."/>
            <person name="Owens G.L."/>
            <person name="Carrere S."/>
            <person name="Mayjonade B."/>
            <person name="Legrand L."/>
            <person name="Gill N."/>
            <person name="Kane N.C."/>
            <person name="Bowers J.E."/>
            <person name="Hubner S."/>
            <person name="Bellec A."/>
            <person name="Berard A."/>
            <person name="Berges H."/>
            <person name="Blanchet N."/>
            <person name="Boniface M.C."/>
            <person name="Brunel D."/>
            <person name="Catrice O."/>
            <person name="Chaidir N."/>
            <person name="Claudel C."/>
            <person name="Donnadieu C."/>
            <person name="Faraut T."/>
            <person name="Fievet G."/>
            <person name="Helmstetter N."/>
            <person name="King M."/>
            <person name="Knapp S.J."/>
            <person name="Lai Z."/>
            <person name="Le Paslier M.C."/>
            <person name="Lippi Y."/>
            <person name="Lorenzon L."/>
            <person name="Mandel J.R."/>
            <person name="Marage G."/>
            <person name="Marchand G."/>
            <person name="Marquand E."/>
            <person name="Bret-Mestries E."/>
            <person name="Morien E."/>
            <person name="Nambeesan S."/>
            <person name="Nguyen T."/>
            <person name="Pegot-Espagnet P."/>
            <person name="Pouilly N."/>
            <person name="Raftis F."/>
            <person name="Sallet E."/>
            <person name="Schiex T."/>
            <person name="Thomas J."/>
            <person name="Vandecasteele C."/>
            <person name="Vares D."/>
            <person name="Vear F."/>
            <person name="Vautrin S."/>
            <person name="Crespi M."/>
            <person name="Mangin B."/>
            <person name="Burke J.M."/>
            <person name="Salse J."/>
            <person name="Munos S."/>
            <person name="Vincourt P."/>
            <person name="Rieseberg L.H."/>
            <person name="Langlade N.B."/>
        </authorList>
    </citation>
    <scope>NUCLEOTIDE SEQUENCE</scope>
    <source>
        <tissue evidence="1">Leaves</tissue>
    </source>
</reference>
<gene>
    <name evidence="1" type="ORF">HanXRQr2_Chr05g0204181</name>
</gene>
<organism evidence="1 2">
    <name type="scientific">Helianthus annuus</name>
    <name type="common">Common sunflower</name>
    <dbReference type="NCBI Taxonomy" id="4232"/>
    <lineage>
        <taxon>Eukaryota</taxon>
        <taxon>Viridiplantae</taxon>
        <taxon>Streptophyta</taxon>
        <taxon>Embryophyta</taxon>
        <taxon>Tracheophyta</taxon>
        <taxon>Spermatophyta</taxon>
        <taxon>Magnoliopsida</taxon>
        <taxon>eudicotyledons</taxon>
        <taxon>Gunneridae</taxon>
        <taxon>Pentapetalae</taxon>
        <taxon>asterids</taxon>
        <taxon>campanulids</taxon>
        <taxon>Asterales</taxon>
        <taxon>Asteraceae</taxon>
        <taxon>Asteroideae</taxon>
        <taxon>Heliantheae alliance</taxon>
        <taxon>Heliantheae</taxon>
        <taxon>Helianthus</taxon>
    </lineage>
</organism>
<comment type="caution">
    <text evidence="1">The sequence shown here is derived from an EMBL/GenBank/DDBJ whole genome shotgun (WGS) entry which is preliminary data.</text>
</comment>
<evidence type="ECO:0000313" key="2">
    <source>
        <dbReference type="Proteomes" id="UP000215914"/>
    </source>
</evidence>
<dbReference type="AlphaFoldDB" id="A0A9K3IYC0"/>
<keyword evidence="2" id="KW-1185">Reference proteome</keyword>
<dbReference type="Proteomes" id="UP000215914">
    <property type="component" value="Unassembled WGS sequence"/>
</dbReference>